<protein>
    <submittedName>
        <fullName evidence="1">Uncharacterized protein</fullName>
    </submittedName>
</protein>
<keyword evidence="2" id="KW-1185">Reference proteome</keyword>
<sequence>MSKHYKQVGNFSTKASLICVRQRLIKGHINQTKFQHIEVKTISFALTQKKQWGGGAIA</sequence>
<evidence type="ECO:0000313" key="2">
    <source>
        <dbReference type="Proteomes" id="UP000054538"/>
    </source>
</evidence>
<reference evidence="1 2" key="1">
    <citation type="submission" date="2014-04" db="EMBL/GenBank/DDBJ databases">
        <authorList>
            <consortium name="DOE Joint Genome Institute"/>
            <person name="Kuo A."/>
            <person name="Kohler A."/>
            <person name="Jargeat P."/>
            <person name="Nagy L.G."/>
            <person name="Floudas D."/>
            <person name="Copeland A."/>
            <person name="Barry K.W."/>
            <person name="Cichocki N."/>
            <person name="Veneault-Fourrey C."/>
            <person name="LaButti K."/>
            <person name="Lindquist E.A."/>
            <person name="Lipzen A."/>
            <person name="Lundell T."/>
            <person name="Morin E."/>
            <person name="Murat C."/>
            <person name="Sun H."/>
            <person name="Tunlid A."/>
            <person name="Henrissat B."/>
            <person name="Grigoriev I.V."/>
            <person name="Hibbett D.S."/>
            <person name="Martin F."/>
            <person name="Nordberg H.P."/>
            <person name="Cantor M.N."/>
            <person name="Hua S.X."/>
        </authorList>
    </citation>
    <scope>NUCLEOTIDE SEQUENCE [LARGE SCALE GENOMIC DNA]</scope>
    <source>
        <strain evidence="1 2">Ve08.2h10</strain>
    </source>
</reference>
<reference evidence="2" key="2">
    <citation type="submission" date="2015-01" db="EMBL/GenBank/DDBJ databases">
        <title>Evolutionary Origins and Diversification of the Mycorrhizal Mutualists.</title>
        <authorList>
            <consortium name="DOE Joint Genome Institute"/>
            <consortium name="Mycorrhizal Genomics Consortium"/>
            <person name="Kohler A."/>
            <person name="Kuo A."/>
            <person name="Nagy L.G."/>
            <person name="Floudas D."/>
            <person name="Copeland A."/>
            <person name="Barry K.W."/>
            <person name="Cichocki N."/>
            <person name="Veneault-Fourrey C."/>
            <person name="LaButti K."/>
            <person name="Lindquist E.A."/>
            <person name="Lipzen A."/>
            <person name="Lundell T."/>
            <person name="Morin E."/>
            <person name="Murat C."/>
            <person name="Riley R."/>
            <person name="Ohm R."/>
            <person name="Sun H."/>
            <person name="Tunlid A."/>
            <person name="Henrissat B."/>
            <person name="Grigoriev I.V."/>
            <person name="Hibbett D.S."/>
            <person name="Martin F."/>
        </authorList>
    </citation>
    <scope>NUCLEOTIDE SEQUENCE [LARGE SCALE GENOMIC DNA]</scope>
    <source>
        <strain evidence="2">Ve08.2h10</strain>
    </source>
</reference>
<dbReference type="Proteomes" id="UP000054538">
    <property type="component" value="Unassembled WGS sequence"/>
</dbReference>
<gene>
    <name evidence="1" type="ORF">PAXRUDRAFT_831610</name>
</gene>
<accession>A0A0D0DWN9</accession>
<dbReference type="HOGENOM" id="CLU_2979793_0_0_1"/>
<dbReference type="InParanoid" id="A0A0D0DWN9"/>
<name>A0A0D0DWN9_9AGAM</name>
<proteinExistence type="predicted"/>
<dbReference type="AlphaFoldDB" id="A0A0D0DWN9"/>
<organism evidence="1 2">
    <name type="scientific">Paxillus rubicundulus Ve08.2h10</name>
    <dbReference type="NCBI Taxonomy" id="930991"/>
    <lineage>
        <taxon>Eukaryota</taxon>
        <taxon>Fungi</taxon>
        <taxon>Dikarya</taxon>
        <taxon>Basidiomycota</taxon>
        <taxon>Agaricomycotina</taxon>
        <taxon>Agaricomycetes</taxon>
        <taxon>Agaricomycetidae</taxon>
        <taxon>Boletales</taxon>
        <taxon>Paxilineae</taxon>
        <taxon>Paxillaceae</taxon>
        <taxon>Paxillus</taxon>
    </lineage>
</organism>
<dbReference type="EMBL" id="KN825503">
    <property type="protein sequence ID" value="KIK90549.1"/>
    <property type="molecule type" value="Genomic_DNA"/>
</dbReference>
<evidence type="ECO:0000313" key="1">
    <source>
        <dbReference type="EMBL" id="KIK90549.1"/>
    </source>
</evidence>